<dbReference type="NCBIfam" id="NF047558">
    <property type="entry name" value="TPR_END_plus"/>
    <property type="match status" value="1"/>
</dbReference>
<comment type="caution">
    <text evidence="1">The sequence shown here is derived from an EMBL/GenBank/DDBJ whole genome shotgun (WGS) entry which is preliminary data.</text>
</comment>
<organism evidence="1 2">
    <name type="scientific">Candidatus Jettenia ecosi</name>
    <dbReference type="NCBI Taxonomy" id="2494326"/>
    <lineage>
        <taxon>Bacteria</taxon>
        <taxon>Pseudomonadati</taxon>
        <taxon>Planctomycetota</taxon>
        <taxon>Candidatus Brocadiia</taxon>
        <taxon>Candidatus Brocadiales</taxon>
        <taxon>Candidatus Brocadiaceae</taxon>
        <taxon>Candidatus Jettenia</taxon>
    </lineage>
</organism>
<sequence length="146" mass="17149">METEAKNRFLTSITLPDYEFVINLPEFKKEGEDFTVWFLEGILEDNPNYIDCLIYLGNVYTANGMYEKGLLIDKKLCRLRPDDPLVYYNLACSYALLKDSDAAFDALENAITLGYDDIYHLEQDEDLILLRKDIRYKKLIEKIKKR</sequence>
<reference evidence="1 2" key="1">
    <citation type="submission" date="2019-04" db="EMBL/GenBank/DDBJ databases">
        <title>Genome of a novel bacterium Candidatus Jettenia ecosi reconstructed from metagenome of an anammox bioreactor.</title>
        <authorList>
            <person name="Mardanov A.V."/>
            <person name="Beletsky A.V."/>
            <person name="Ravin N.V."/>
            <person name="Botchkova E.A."/>
            <person name="Litti Y.V."/>
            <person name="Nozhevnikova A.N."/>
        </authorList>
    </citation>
    <scope>NUCLEOTIDE SEQUENCE [LARGE SCALE GENOMIC DNA]</scope>
    <source>
        <strain evidence="1">J2</strain>
    </source>
</reference>
<dbReference type="InterPro" id="IPR011990">
    <property type="entry name" value="TPR-like_helical_dom_sf"/>
</dbReference>
<gene>
    <name evidence="1" type="ORF">JETT_2151</name>
</gene>
<evidence type="ECO:0000313" key="1">
    <source>
        <dbReference type="EMBL" id="TLD41605.1"/>
    </source>
</evidence>
<dbReference type="EMBL" id="SULG01000042">
    <property type="protein sequence ID" value="TLD41605.1"/>
    <property type="molecule type" value="Genomic_DNA"/>
</dbReference>
<evidence type="ECO:0000313" key="2">
    <source>
        <dbReference type="Proteomes" id="UP000319783"/>
    </source>
</evidence>
<dbReference type="Gene3D" id="1.25.40.10">
    <property type="entry name" value="Tetratricopeptide repeat domain"/>
    <property type="match status" value="1"/>
</dbReference>
<name>A0A533QA92_9BACT</name>
<dbReference type="AlphaFoldDB" id="A0A533QA92"/>
<dbReference type="SMART" id="SM00028">
    <property type="entry name" value="TPR"/>
    <property type="match status" value="2"/>
</dbReference>
<dbReference type="Proteomes" id="UP000319783">
    <property type="component" value="Unassembled WGS sequence"/>
</dbReference>
<dbReference type="SUPFAM" id="SSF48452">
    <property type="entry name" value="TPR-like"/>
    <property type="match status" value="1"/>
</dbReference>
<proteinExistence type="predicted"/>
<accession>A0A533QA92</accession>
<dbReference type="InterPro" id="IPR019734">
    <property type="entry name" value="TPR_rpt"/>
</dbReference>
<protein>
    <submittedName>
        <fullName evidence="1">Tetratricopeptide TPR_2 repeat protein</fullName>
    </submittedName>
</protein>